<reference evidence="2" key="2">
    <citation type="journal article" date="2015" name="Fish Shellfish Immunol.">
        <title>Early steps in the European eel (Anguilla anguilla)-Vibrio vulnificus interaction in the gills: Role of the RtxA13 toxin.</title>
        <authorList>
            <person name="Callol A."/>
            <person name="Pajuelo D."/>
            <person name="Ebbesson L."/>
            <person name="Teles M."/>
            <person name="MacKenzie S."/>
            <person name="Amaro C."/>
        </authorList>
    </citation>
    <scope>NUCLEOTIDE SEQUENCE</scope>
</reference>
<name>A0A0E9RLA2_ANGAN</name>
<keyword evidence="1" id="KW-0812">Transmembrane</keyword>
<protein>
    <submittedName>
        <fullName evidence="2">Uncharacterized protein</fullName>
    </submittedName>
</protein>
<evidence type="ECO:0000313" key="2">
    <source>
        <dbReference type="EMBL" id="JAH29911.1"/>
    </source>
</evidence>
<accession>A0A0E9RLA2</accession>
<organism evidence="2">
    <name type="scientific">Anguilla anguilla</name>
    <name type="common">European freshwater eel</name>
    <name type="synonym">Muraena anguilla</name>
    <dbReference type="NCBI Taxonomy" id="7936"/>
    <lineage>
        <taxon>Eukaryota</taxon>
        <taxon>Metazoa</taxon>
        <taxon>Chordata</taxon>
        <taxon>Craniata</taxon>
        <taxon>Vertebrata</taxon>
        <taxon>Euteleostomi</taxon>
        <taxon>Actinopterygii</taxon>
        <taxon>Neopterygii</taxon>
        <taxon>Teleostei</taxon>
        <taxon>Anguilliformes</taxon>
        <taxon>Anguillidae</taxon>
        <taxon>Anguilla</taxon>
    </lineage>
</organism>
<reference evidence="2" key="1">
    <citation type="submission" date="2014-11" db="EMBL/GenBank/DDBJ databases">
        <authorList>
            <person name="Amaro Gonzalez C."/>
        </authorList>
    </citation>
    <scope>NUCLEOTIDE SEQUENCE</scope>
</reference>
<dbReference type="AlphaFoldDB" id="A0A0E9RLA2"/>
<keyword evidence="1" id="KW-0472">Membrane</keyword>
<dbReference type="EMBL" id="GBXM01078666">
    <property type="protein sequence ID" value="JAH29911.1"/>
    <property type="molecule type" value="Transcribed_RNA"/>
</dbReference>
<feature type="transmembrane region" description="Helical" evidence="1">
    <location>
        <begin position="20"/>
        <end position="40"/>
    </location>
</feature>
<keyword evidence="1" id="KW-1133">Transmembrane helix</keyword>
<sequence length="83" mass="9619">MRRTKTYLPHNAVVMKTPNYLIHIYHVLPTFFPIIHPSLLRFNLCTAPRISTLSTASPRLCFDRFNREGTSWYKVPTSLSAVL</sequence>
<proteinExistence type="predicted"/>
<evidence type="ECO:0000256" key="1">
    <source>
        <dbReference type="SAM" id="Phobius"/>
    </source>
</evidence>